<proteinExistence type="predicted"/>
<keyword evidence="3" id="KW-1185">Reference proteome</keyword>
<dbReference type="EMBL" id="JANPWB010000010">
    <property type="protein sequence ID" value="KAJ1143242.1"/>
    <property type="molecule type" value="Genomic_DNA"/>
</dbReference>
<evidence type="ECO:0000256" key="1">
    <source>
        <dbReference type="SAM" id="Coils"/>
    </source>
</evidence>
<accession>A0AAV7QUW7</accession>
<evidence type="ECO:0000313" key="2">
    <source>
        <dbReference type="EMBL" id="KAJ1143242.1"/>
    </source>
</evidence>
<organism evidence="2 3">
    <name type="scientific">Pleurodeles waltl</name>
    <name type="common">Iberian ribbed newt</name>
    <dbReference type="NCBI Taxonomy" id="8319"/>
    <lineage>
        <taxon>Eukaryota</taxon>
        <taxon>Metazoa</taxon>
        <taxon>Chordata</taxon>
        <taxon>Craniata</taxon>
        <taxon>Vertebrata</taxon>
        <taxon>Euteleostomi</taxon>
        <taxon>Amphibia</taxon>
        <taxon>Batrachia</taxon>
        <taxon>Caudata</taxon>
        <taxon>Salamandroidea</taxon>
        <taxon>Salamandridae</taxon>
        <taxon>Pleurodelinae</taxon>
        <taxon>Pleurodeles</taxon>
    </lineage>
</organism>
<dbReference type="Proteomes" id="UP001066276">
    <property type="component" value="Chromosome 6"/>
</dbReference>
<reference evidence="2" key="1">
    <citation type="journal article" date="2022" name="bioRxiv">
        <title>Sequencing and chromosome-scale assembly of the giantPleurodeles waltlgenome.</title>
        <authorList>
            <person name="Brown T."/>
            <person name="Elewa A."/>
            <person name="Iarovenko S."/>
            <person name="Subramanian E."/>
            <person name="Araus A.J."/>
            <person name="Petzold A."/>
            <person name="Susuki M."/>
            <person name="Suzuki K.-i.T."/>
            <person name="Hayashi T."/>
            <person name="Toyoda A."/>
            <person name="Oliveira C."/>
            <person name="Osipova E."/>
            <person name="Leigh N.D."/>
            <person name="Simon A."/>
            <person name="Yun M.H."/>
        </authorList>
    </citation>
    <scope>NUCLEOTIDE SEQUENCE</scope>
    <source>
        <strain evidence="2">20211129_DDA</strain>
        <tissue evidence="2">Liver</tissue>
    </source>
</reference>
<dbReference type="AlphaFoldDB" id="A0AAV7QUW7"/>
<evidence type="ECO:0000313" key="3">
    <source>
        <dbReference type="Proteomes" id="UP001066276"/>
    </source>
</evidence>
<name>A0AAV7QUW7_PLEWA</name>
<feature type="coiled-coil region" evidence="1">
    <location>
        <begin position="30"/>
        <end position="71"/>
    </location>
</feature>
<sequence length="118" mass="13626">MYDTIRELQVETSVGSRRARIATKQLQGTVRKVARTCTEIKEKLNAMENRTVAMEVEVEALKEEAETHEGQRTLCGSLKIMRIDRRNNLRFLDIKGVEGNDIRSYMIKLLRNAFPELT</sequence>
<comment type="caution">
    <text evidence="2">The sequence shown here is derived from an EMBL/GenBank/DDBJ whole genome shotgun (WGS) entry which is preliminary data.</text>
</comment>
<gene>
    <name evidence="2" type="ORF">NDU88_009553</name>
</gene>
<keyword evidence="1" id="KW-0175">Coiled coil</keyword>
<protein>
    <submittedName>
        <fullName evidence="2">Uncharacterized protein</fullName>
    </submittedName>
</protein>